<keyword evidence="4" id="KW-1185">Reference proteome</keyword>
<name>A0A4P6P4V9_9GAMM</name>
<evidence type="ECO:0000313" key="4">
    <source>
        <dbReference type="Proteomes" id="UP000290244"/>
    </source>
</evidence>
<dbReference type="KEGG" id="lsd:EMK97_00770"/>
<dbReference type="PANTHER" id="PTHR42852:SF13">
    <property type="entry name" value="PROTEIN DIPZ"/>
    <property type="match status" value="1"/>
</dbReference>
<keyword evidence="1" id="KW-0732">Signal</keyword>
<proteinExistence type="predicted"/>
<dbReference type="InterPro" id="IPR050553">
    <property type="entry name" value="Thioredoxin_ResA/DsbE_sf"/>
</dbReference>
<dbReference type="SUPFAM" id="SSF52833">
    <property type="entry name" value="Thioredoxin-like"/>
    <property type="match status" value="1"/>
</dbReference>
<dbReference type="PANTHER" id="PTHR42852">
    <property type="entry name" value="THIOL:DISULFIDE INTERCHANGE PROTEIN DSBE"/>
    <property type="match status" value="1"/>
</dbReference>
<dbReference type="GO" id="GO:0016491">
    <property type="term" value="F:oxidoreductase activity"/>
    <property type="evidence" value="ECO:0007669"/>
    <property type="project" value="InterPro"/>
</dbReference>
<dbReference type="PROSITE" id="PS51257">
    <property type="entry name" value="PROKAR_LIPOPROTEIN"/>
    <property type="match status" value="1"/>
</dbReference>
<dbReference type="Pfam" id="PF08534">
    <property type="entry name" value="Redoxin"/>
    <property type="match status" value="1"/>
</dbReference>
<evidence type="ECO:0000313" key="3">
    <source>
        <dbReference type="EMBL" id="QBG34372.1"/>
    </source>
</evidence>
<feature type="chain" id="PRO_5020690475" evidence="1">
    <location>
        <begin position="22"/>
        <end position="163"/>
    </location>
</feature>
<accession>A0A4P6P4V9</accession>
<feature type="signal peptide" evidence="1">
    <location>
        <begin position="1"/>
        <end position="21"/>
    </location>
</feature>
<dbReference type="EMBL" id="CP034759">
    <property type="protein sequence ID" value="QBG34372.1"/>
    <property type="molecule type" value="Genomic_DNA"/>
</dbReference>
<dbReference type="InterPro" id="IPR013740">
    <property type="entry name" value="Redoxin"/>
</dbReference>
<evidence type="ECO:0000256" key="1">
    <source>
        <dbReference type="SAM" id="SignalP"/>
    </source>
</evidence>
<dbReference type="InterPro" id="IPR036249">
    <property type="entry name" value="Thioredoxin-like_sf"/>
</dbReference>
<reference evidence="3 4" key="1">
    <citation type="submission" date="2018-12" db="EMBL/GenBank/DDBJ databases">
        <title>Complete genome of Litorilituus sediminis.</title>
        <authorList>
            <person name="Liu A."/>
            <person name="Rong J."/>
        </authorList>
    </citation>
    <scope>NUCLEOTIDE SEQUENCE [LARGE SCALE GENOMIC DNA]</scope>
    <source>
        <strain evidence="3 4">JCM 17549</strain>
    </source>
</reference>
<sequence length="163" mass="18503">MVKIIIAFILTIALTACQLNGDMTKTQYQVFVNQGDSLPLTKIQTIDGDTINLQNQNKRKLIVLFATWCSDSNRLLRALNTSDFVVDNDIEVVAIAREEDAETVALWRDINEINVPLAIDPNREIYQRFASAGIPRLIMVTKDNRIASMVLAEGYKQLDYIQW</sequence>
<dbReference type="OrthoDB" id="6398367at2"/>
<organism evidence="3 4">
    <name type="scientific">Litorilituus sediminis</name>
    <dbReference type="NCBI Taxonomy" id="718192"/>
    <lineage>
        <taxon>Bacteria</taxon>
        <taxon>Pseudomonadati</taxon>
        <taxon>Pseudomonadota</taxon>
        <taxon>Gammaproteobacteria</taxon>
        <taxon>Alteromonadales</taxon>
        <taxon>Colwelliaceae</taxon>
        <taxon>Litorilituus</taxon>
    </lineage>
</organism>
<dbReference type="AlphaFoldDB" id="A0A4P6P4V9"/>
<gene>
    <name evidence="3" type="ORF">EMK97_00770</name>
</gene>
<dbReference type="Proteomes" id="UP000290244">
    <property type="component" value="Chromosome"/>
</dbReference>
<evidence type="ECO:0000259" key="2">
    <source>
        <dbReference type="Pfam" id="PF08534"/>
    </source>
</evidence>
<protein>
    <submittedName>
        <fullName evidence="3">Redoxin domain-containing protein</fullName>
    </submittedName>
</protein>
<feature type="domain" description="Redoxin" evidence="2">
    <location>
        <begin position="34"/>
        <end position="148"/>
    </location>
</feature>
<dbReference type="Gene3D" id="3.40.30.10">
    <property type="entry name" value="Glutaredoxin"/>
    <property type="match status" value="1"/>
</dbReference>